<dbReference type="PATRIC" id="fig|1121307.3.peg.2633"/>
<dbReference type="NCBIfam" id="TIGR02669">
    <property type="entry name" value="SpoIID_LytB"/>
    <property type="match status" value="1"/>
</dbReference>
<dbReference type="EMBL" id="LFVU01000006">
    <property type="protein sequence ID" value="KMT22619.1"/>
    <property type="molecule type" value="Genomic_DNA"/>
</dbReference>
<evidence type="ECO:0000313" key="2">
    <source>
        <dbReference type="EMBL" id="KMT22619.1"/>
    </source>
</evidence>
<dbReference type="InterPro" id="IPR051922">
    <property type="entry name" value="Bact_Sporulation_Assoc"/>
</dbReference>
<evidence type="ECO:0000259" key="1">
    <source>
        <dbReference type="Pfam" id="PF08486"/>
    </source>
</evidence>
<dbReference type="PANTHER" id="PTHR30032:SF4">
    <property type="entry name" value="AMIDASE ENHANCER"/>
    <property type="match status" value="1"/>
</dbReference>
<accession>A0A0J8DEG4</accession>
<comment type="caution">
    <text evidence="2">The sequence shown here is derived from an EMBL/GenBank/DDBJ whole genome shotgun (WGS) entry which is preliminary data.</text>
</comment>
<gene>
    <name evidence="2" type="ORF">CLCY_9c00500</name>
</gene>
<proteinExistence type="predicted"/>
<dbReference type="AlphaFoldDB" id="A0A0J8DEG4"/>
<dbReference type="GO" id="GO:0030288">
    <property type="term" value="C:outer membrane-bounded periplasmic space"/>
    <property type="evidence" value="ECO:0007669"/>
    <property type="project" value="TreeGrafter"/>
</dbReference>
<dbReference type="Pfam" id="PF08486">
    <property type="entry name" value="SpoIID"/>
    <property type="match status" value="1"/>
</dbReference>
<organism evidence="2 3">
    <name type="scientific">Clostridium cylindrosporum DSM 605</name>
    <dbReference type="NCBI Taxonomy" id="1121307"/>
    <lineage>
        <taxon>Bacteria</taxon>
        <taxon>Bacillati</taxon>
        <taxon>Bacillota</taxon>
        <taxon>Clostridia</taxon>
        <taxon>Eubacteriales</taxon>
        <taxon>Clostridiaceae</taxon>
        <taxon>Clostridium</taxon>
    </lineage>
</organism>
<dbReference type="GO" id="GO:0030435">
    <property type="term" value="P:sporulation resulting in formation of a cellular spore"/>
    <property type="evidence" value="ECO:0007669"/>
    <property type="project" value="InterPro"/>
</dbReference>
<dbReference type="Proteomes" id="UP000036756">
    <property type="component" value="Unassembled WGS sequence"/>
</dbReference>
<dbReference type="InterPro" id="IPR013693">
    <property type="entry name" value="SpoIID/LytB_N"/>
</dbReference>
<dbReference type="RefSeq" id="WP_048569827.1">
    <property type="nucleotide sequence ID" value="NZ_LFVU01000006.1"/>
</dbReference>
<name>A0A0J8DEG4_CLOCY</name>
<protein>
    <submittedName>
        <fullName evidence="2">SpoIID-like domain containing protein</fullName>
    </submittedName>
</protein>
<sequence>MKKYIILGVMTLFLGLSTIEVNASVMAEDSKVNMLRVGLKRVSGKTLTLTTKGKYSLNNIELSSGEELRFKSSGSKIIYKGKSYDVLKLMPKQRSSRILINYGKEEHVFSGSFEVRNINGEILPINILSIEEYVEGVLPYEMSSSYPLEALKAQAVAARNYAISNLEKHKNQKFDVCDGIHCQVYKGKVKACDNIKTAVEKTSGEILKHKNDIVKAFFYSSNGGHTESSKNVWKSDYSYLISQRDEYDTYKWGKDETFTNIEIEAKLKQKGYISKNDIFKGIGKVKTNSSGRNSEIEVIYKSSNGEEKIKTLEGEEPRIVFSLKSSMFYIEYNKEKNTYTFKGRGFGHGVGMSQYGATKRAEKGHNYKEILKFYYPNTKLQSIN</sequence>
<keyword evidence="3" id="KW-1185">Reference proteome</keyword>
<dbReference type="OrthoDB" id="9794671at2"/>
<feature type="domain" description="Sporulation stage II protein D amidase enhancer LytB N-terminal" evidence="1">
    <location>
        <begin position="120"/>
        <end position="208"/>
    </location>
</feature>
<dbReference type="InterPro" id="IPR013486">
    <property type="entry name" value="SpoIID/LytB"/>
</dbReference>
<evidence type="ECO:0000313" key="3">
    <source>
        <dbReference type="Proteomes" id="UP000036756"/>
    </source>
</evidence>
<reference evidence="2 3" key="1">
    <citation type="submission" date="2015-06" db="EMBL/GenBank/DDBJ databases">
        <title>Draft genome sequence of the purine-degrading Clostridium cylindrosporum HC-1 (DSM 605).</title>
        <authorList>
            <person name="Poehlein A."/>
            <person name="Schiel-Bengelsdorf B."/>
            <person name="Bengelsdorf F."/>
            <person name="Daniel R."/>
            <person name="Duerre P."/>
        </authorList>
    </citation>
    <scope>NUCLEOTIDE SEQUENCE [LARGE SCALE GENOMIC DNA]</scope>
    <source>
        <strain evidence="2 3">DSM 605</strain>
    </source>
</reference>
<dbReference type="STRING" id="1121307.CLCY_9c00500"/>
<dbReference type="PANTHER" id="PTHR30032">
    <property type="entry name" value="N-ACETYLMURAMOYL-L-ALANINE AMIDASE-RELATED"/>
    <property type="match status" value="1"/>
</dbReference>